<dbReference type="RefSeq" id="WP_258499276.1">
    <property type="nucleotide sequence ID" value="NZ_JANSKA010000005.1"/>
</dbReference>
<sequence length="78" mass="8869">KCGKSTERTVDFYLTECSLPYVDASQLAGAAQEGRTVREGLVSRDRADLIARRIRPALERLYPRDPERVDEECRRLGS</sequence>
<gene>
    <name evidence="1" type="ORF">NVS32_07560</name>
</gene>
<proteinExistence type="predicted"/>
<dbReference type="EMBL" id="JANSKA010000005">
    <property type="protein sequence ID" value="MCR9036800.1"/>
    <property type="molecule type" value="Genomic_DNA"/>
</dbReference>
<name>A0ABT1Z9A7_9ACTN</name>
<protein>
    <submittedName>
        <fullName evidence="1">Uncharacterized protein</fullName>
    </submittedName>
</protein>
<accession>A0ABT1Z9A7</accession>
<evidence type="ECO:0000313" key="1">
    <source>
        <dbReference type="EMBL" id="MCR9036800.1"/>
    </source>
</evidence>
<organism evidence="1 2">
    <name type="scientific">Tractidigestivibacter montrealensis</name>
    <dbReference type="NCBI Taxonomy" id="2972466"/>
    <lineage>
        <taxon>Bacteria</taxon>
        <taxon>Bacillati</taxon>
        <taxon>Actinomycetota</taxon>
        <taxon>Coriobacteriia</taxon>
        <taxon>Coriobacteriales</taxon>
        <taxon>Atopobiaceae</taxon>
        <taxon>Tractidigestivibacter</taxon>
    </lineage>
</organism>
<keyword evidence="2" id="KW-1185">Reference proteome</keyword>
<dbReference type="Proteomes" id="UP001204320">
    <property type="component" value="Unassembled WGS sequence"/>
</dbReference>
<evidence type="ECO:0000313" key="2">
    <source>
        <dbReference type="Proteomes" id="UP001204320"/>
    </source>
</evidence>
<reference evidence="1 2" key="1">
    <citation type="submission" date="2022-08" db="EMBL/GenBank/DDBJ databases">
        <title>Tractidigestivibacter montrealensis type strain KD21.</title>
        <authorList>
            <person name="Diop K."/>
            <person name="Richard C."/>
            <person name="Routy B."/>
        </authorList>
    </citation>
    <scope>NUCLEOTIDE SEQUENCE [LARGE SCALE GENOMIC DNA]</scope>
    <source>
        <strain evidence="1 2">KD21</strain>
    </source>
</reference>
<feature type="non-terminal residue" evidence="1">
    <location>
        <position position="1"/>
    </location>
</feature>
<comment type="caution">
    <text evidence="1">The sequence shown here is derived from an EMBL/GenBank/DDBJ whole genome shotgun (WGS) entry which is preliminary data.</text>
</comment>